<gene>
    <name evidence="4" type="ORF">niasHT_027944</name>
</gene>
<dbReference type="Proteomes" id="UP001620626">
    <property type="component" value="Unassembled WGS sequence"/>
</dbReference>
<protein>
    <submittedName>
        <fullName evidence="4">Uncharacterized protein</fullName>
    </submittedName>
</protein>
<accession>A0ABD2JX63</accession>
<dbReference type="AlphaFoldDB" id="A0ABD2JX63"/>
<organism evidence="4 5">
    <name type="scientific">Heterodera trifolii</name>
    <dbReference type="NCBI Taxonomy" id="157864"/>
    <lineage>
        <taxon>Eukaryota</taxon>
        <taxon>Metazoa</taxon>
        <taxon>Ecdysozoa</taxon>
        <taxon>Nematoda</taxon>
        <taxon>Chromadorea</taxon>
        <taxon>Rhabditida</taxon>
        <taxon>Tylenchina</taxon>
        <taxon>Tylenchomorpha</taxon>
        <taxon>Tylenchoidea</taxon>
        <taxon>Heteroderidae</taxon>
        <taxon>Heteroderinae</taxon>
        <taxon>Heterodera</taxon>
    </lineage>
</organism>
<keyword evidence="2" id="KW-0238">DNA-binding</keyword>
<keyword evidence="5" id="KW-1185">Reference proteome</keyword>
<evidence type="ECO:0000313" key="5">
    <source>
        <dbReference type="Proteomes" id="UP001620626"/>
    </source>
</evidence>
<dbReference type="GO" id="GO:0003677">
    <property type="term" value="F:DNA binding"/>
    <property type="evidence" value="ECO:0007669"/>
    <property type="project" value="UniProtKB-KW"/>
</dbReference>
<evidence type="ECO:0000256" key="3">
    <source>
        <dbReference type="ARBA" id="ARBA00023163"/>
    </source>
</evidence>
<dbReference type="InterPro" id="IPR000814">
    <property type="entry name" value="TBP"/>
</dbReference>
<evidence type="ECO:0000256" key="2">
    <source>
        <dbReference type="ARBA" id="ARBA00023125"/>
    </source>
</evidence>
<comment type="similarity">
    <text evidence="1">Belongs to the TBP family.</text>
</comment>
<dbReference type="PRINTS" id="PR00686">
    <property type="entry name" value="TIFACTORIID"/>
</dbReference>
<reference evidence="4 5" key="1">
    <citation type="submission" date="2024-10" db="EMBL/GenBank/DDBJ databases">
        <authorList>
            <person name="Kim D."/>
        </authorList>
    </citation>
    <scope>NUCLEOTIDE SEQUENCE [LARGE SCALE GENOMIC DNA]</scope>
    <source>
        <strain evidence="4">BH-2024</strain>
    </source>
</reference>
<dbReference type="SUPFAM" id="SSF55945">
    <property type="entry name" value="TATA-box binding protein-like"/>
    <property type="match status" value="1"/>
</dbReference>
<name>A0ABD2JX63_9BILA</name>
<evidence type="ECO:0000256" key="1">
    <source>
        <dbReference type="ARBA" id="ARBA00005560"/>
    </source>
</evidence>
<proteinExistence type="inferred from homology"/>
<dbReference type="PANTHER" id="PTHR10126">
    <property type="entry name" value="TATA-BOX BINDING PROTEIN"/>
    <property type="match status" value="1"/>
</dbReference>
<comment type="caution">
    <text evidence="4">The sequence shown here is derived from an EMBL/GenBank/DDBJ whole genome shotgun (WGS) entry which is preliminary data.</text>
</comment>
<dbReference type="InterPro" id="IPR012295">
    <property type="entry name" value="TBP_dom_sf"/>
</dbReference>
<dbReference type="Pfam" id="PF00352">
    <property type="entry name" value="TBP"/>
    <property type="match status" value="1"/>
</dbReference>
<keyword evidence="3" id="KW-0804">Transcription</keyword>
<sequence length="158" mass="17948">MGVSCRALWGEGSDAVPFERPRVPFDRTQGPFERSRVPFDRTQGPFERPLVVISGERECREAAEQVAERIRQCGYHKARIHQFAVKNLIATADVGFHVRLGPLSDFLGAKCCSFTPELFPGLVYRNKKPKLSVMVFSSGKRDRPCLQTHLYDSMQFQT</sequence>
<evidence type="ECO:0000313" key="4">
    <source>
        <dbReference type="EMBL" id="KAL3095125.1"/>
    </source>
</evidence>
<dbReference type="EMBL" id="JBICBT010000884">
    <property type="protein sequence ID" value="KAL3095125.1"/>
    <property type="molecule type" value="Genomic_DNA"/>
</dbReference>
<dbReference type="Gene3D" id="3.30.310.10">
    <property type="entry name" value="TATA-Binding Protein"/>
    <property type="match status" value="1"/>
</dbReference>